<evidence type="ECO:0000256" key="1">
    <source>
        <dbReference type="SAM" id="SignalP"/>
    </source>
</evidence>
<dbReference type="EMBL" id="JAGTXB010000013">
    <property type="protein sequence ID" value="MBS0030219.1"/>
    <property type="molecule type" value="Genomic_DNA"/>
</dbReference>
<dbReference type="InterPro" id="IPR050553">
    <property type="entry name" value="Thioredoxin_ResA/DsbE_sf"/>
</dbReference>
<keyword evidence="4" id="KW-1185">Reference proteome</keyword>
<name>A0ABS5J4S4_9BACT</name>
<comment type="caution">
    <text evidence="3">The sequence shown here is derived from an EMBL/GenBank/DDBJ whole genome shotgun (WGS) entry which is preliminary data.</text>
</comment>
<dbReference type="Gene3D" id="3.40.30.10">
    <property type="entry name" value="Glutaredoxin"/>
    <property type="match status" value="1"/>
</dbReference>
<dbReference type="SUPFAM" id="SSF52833">
    <property type="entry name" value="Thioredoxin-like"/>
    <property type="match status" value="1"/>
</dbReference>
<evidence type="ECO:0000259" key="2">
    <source>
        <dbReference type="PROSITE" id="PS51352"/>
    </source>
</evidence>
<dbReference type="CDD" id="cd02966">
    <property type="entry name" value="TlpA_like_family"/>
    <property type="match status" value="1"/>
</dbReference>
<dbReference type="RefSeq" id="WP_211975359.1">
    <property type="nucleotide sequence ID" value="NZ_CBFHAM010000004.1"/>
</dbReference>
<keyword evidence="1" id="KW-0732">Signal</keyword>
<feature type="signal peptide" evidence="1">
    <location>
        <begin position="1"/>
        <end position="16"/>
    </location>
</feature>
<feature type="chain" id="PRO_5045285027" evidence="1">
    <location>
        <begin position="17"/>
        <end position="428"/>
    </location>
</feature>
<evidence type="ECO:0000313" key="4">
    <source>
        <dbReference type="Proteomes" id="UP000676386"/>
    </source>
</evidence>
<organism evidence="3 4">
    <name type="scientific">Chitinophaga hostae</name>
    <dbReference type="NCBI Taxonomy" id="2831022"/>
    <lineage>
        <taxon>Bacteria</taxon>
        <taxon>Pseudomonadati</taxon>
        <taxon>Bacteroidota</taxon>
        <taxon>Chitinophagia</taxon>
        <taxon>Chitinophagales</taxon>
        <taxon>Chitinophagaceae</taxon>
        <taxon>Chitinophaga</taxon>
    </lineage>
</organism>
<dbReference type="InterPro" id="IPR036249">
    <property type="entry name" value="Thioredoxin-like_sf"/>
</dbReference>
<dbReference type="PANTHER" id="PTHR42852">
    <property type="entry name" value="THIOL:DISULFIDE INTERCHANGE PROTEIN DSBE"/>
    <property type="match status" value="1"/>
</dbReference>
<gene>
    <name evidence="3" type="ORF">KE626_23040</name>
</gene>
<reference evidence="3 4" key="1">
    <citation type="submission" date="2021-04" db="EMBL/GenBank/DDBJ databases">
        <title>Chitinophaga sp. nov., isolated from the rhizosphere soil.</title>
        <authorList>
            <person name="He S."/>
        </authorList>
    </citation>
    <scope>NUCLEOTIDE SEQUENCE [LARGE SCALE GENOMIC DNA]</scope>
    <source>
        <strain evidence="3 4">2R12</strain>
    </source>
</reference>
<protein>
    <submittedName>
        <fullName evidence="3">TlpA family protein disulfide reductase</fullName>
    </submittedName>
</protein>
<feature type="domain" description="Thioredoxin" evidence="2">
    <location>
        <begin position="284"/>
        <end position="423"/>
    </location>
</feature>
<sequence length="428" mass="48504">MRKLILLLLISSSVFAQQAKSTKYNFQDFALIVNVEDQERQYNEMLKANPVDPAKPTMYGEYRAQLALGWLTRGNFERYWYYKNTNPKFSVLQLTYLAYAMEYLLDANKNPAELEKVSGGILKDIEAGAISDEIGRAQPIMEVNATVNAQLGNIETAVKLLAKSSEVKGAIRDMKYFRDSKANYLNRYAIVMSAAGKNQIAFDTLSKAFREAESNPVMVNTFREVYKKLKGNETGFEQYLKSLQDEAYEECYKEVEKSYIASSKKTLDGFFPNPRKEEGPMKLFEAKQPVKDISLLDLNGKSVSLGDYKGKVLALDFWSTLCTPCVAAFSGFERVVADYKKDVFQMFVVNLFEDQATVKSFVAKKGIALDVLHDEENKAYNIQGTPTKIVFDPLGNIRFYSAGYAGSTDREYYKLKSMVEITKARYKG</sequence>
<dbReference type="Proteomes" id="UP000676386">
    <property type="component" value="Unassembled WGS sequence"/>
</dbReference>
<accession>A0ABS5J4S4</accession>
<dbReference type="PROSITE" id="PS51352">
    <property type="entry name" value="THIOREDOXIN_2"/>
    <property type="match status" value="1"/>
</dbReference>
<dbReference type="Pfam" id="PF00578">
    <property type="entry name" value="AhpC-TSA"/>
    <property type="match status" value="1"/>
</dbReference>
<dbReference type="PANTHER" id="PTHR42852:SF17">
    <property type="entry name" value="THIOREDOXIN-LIKE PROTEIN HI_1115"/>
    <property type="match status" value="1"/>
</dbReference>
<proteinExistence type="predicted"/>
<dbReference type="InterPro" id="IPR013766">
    <property type="entry name" value="Thioredoxin_domain"/>
</dbReference>
<evidence type="ECO:0000313" key="3">
    <source>
        <dbReference type="EMBL" id="MBS0030219.1"/>
    </source>
</evidence>
<dbReference type="InterPro" id="IPR000866">
    <property type="entry name" value="AhpC/TSA"/>
</dbReference>